<dbReference type="Gene3D" id="3.30.565.10">
    <property type="entry name" value="Histidine kinase-like ATPase, C-terminal domain"/>
    <property type="match status" value="1"/>
</dbReference>
<feature type="domain" description="Protein NO VEIN C-terminal" evidence="2">
    <location>
        <begin position="1648"/>
        <end position="1710"/>
    </location>
</feature>
<evidence type="ECO:0000313" key="3">
    <source>
        <dbReference type="EMBL" id="MFC5886573.1"/>
    </source>
</evidence>
<proteinExistence type="predicted"/>
<dbReference type="NCBIfam" id="NF047352">
    <property type="entry name" value="P_loop_sacsin"/>
    <property type="match status" value="1"/>
</dbReference>
<gene>
    <name evidence="3" type="ORF">ACFP0N_16535</name>
</gene>
<dbReference type="InterPro" id="IPR052957">
    <property type="entry name" value="Auxin_embryo_med"/>
</dbReference>
<sequence length="1746" mass="191399">MRSLAEGDTDSRDLKAVIEEVLAPEYKGRVIVELLQNAHDAHPAKAGVGRVEILLDETEGEHGVLYVANSGREVTRERFDALRRVAASPKRPDEGIGHKGVGFKSVRQLTEAPEVYSVSRPGAKTFDGYGFRFARPSDFDRLAAEAAPDDPSAADKLRENLSALMLPVPVDEVPEPVRQLCRRGIVTVVRLPLKDTEARDSAARQLRELTDDSAPFELFLDRLATVVVSHTQAGAAPKRVVFGRRVTTLYKGRGLRIEEVALRRGRLQLVLVRSRVPEERVLPAIAASGDMGKAWDKWRGSAEVVVAVPAGEPLRGGRLYTFLPMGATTECPVDGYINAPFFSHVSRRTLVVETPWNQLLLDEVATACARAAVLVDEGRVRLPGESVIDLVCRNGAELDRLQEAFRKLDRKLNEVAFMPRVHPEGSRTSFDRGKFIEQPEGVEVFTPQAVGATGRAEIIDSALHPLRAERLRRMARLLYLRLEPATFQLAQWAEAVAEQLAESTGAKDADHERWADFYHDLALSFPDAAVLQGKRIVLDTGGRLVPAGGEHVFFPGTGDVLLQPDTLPARVREHLSFVHDQIPWSTGRGKVRNRRAAGRRWLEQQRLVQTYTPAALLPVLTAVMGQDGQDDETRWECLHLACRLWIAQGSRGGRIKGLLVPTRGGWSPTWRAMFGPGWAGPSSVVDGTLVRFLDLTRPLDRSLRQAHDTLLRPAAEVCEGSGTDPAVFQRFLERQDVRHGLRPTYLTVTDSVKGSQLNHPWSFDAYRSIYRTAEARRQWVATAQTWPNRHGGLYATVAYQPQNRLLAKLPGQDAYAEFSDEGRRLYAELIVHGLGTWLPNALETRFVRGRDGSGTAWPTPLAAFLRHAPWIPQALDHQGRSTFAPVSAAWWWSESEQPPAYLSVVSAELRQMATGKTLERLDLLGVRHWTDPRTALDRLRHLPQLLLEAPQLRTGVHANAIRLAYERAWSELLPPHQGQDSSRADLEALLVSRAGALEVLPAALEGEAAEPVHLPDPGSGQQRRLLDQVPVPVLPLDDRALGGRVHEYLADHDGFEPRPCSEAAVQVVADQLPAPQAPSTSLLEFAGPWLRALVAAVVEYDEDRALRPGTVTVDRLTGRLRACSLVLATEAVTHVAGHALAATDRSVLHDDPERPCLVAVQAPPRAHWPVLQAAAPSIAELVGAPYLAAELELALLRLGQRMQGRGTAEVTEADLAAALDLPLHRLEAVLSDRASARSGSARLVPVLACEDVGLAEQLQRLQETFNSREELRGWLCGKLGTDRAELLLSLPEDDWQRLLLRLGVPLERANRAWEALGLATIDNSALHTRQFEAWLQGNRSRLVDRVRDAFAATPRAGRDLGEYVRLRDLPGLGPEPAWHRTRWELPAHLMADHADQWLAEHLPPAGKGSGALPPVSEVRGMCVGFVHARLPELRSLIERWLARQGGAAESTCPGAAQVAREMEAEGLLDFAPLTRRALIAWLQSRGHWPEGMPATTNPGDLGLEGGAAGRQPSSPRDGKGAALSGRAQAPTLEFNGEHLPTGSDDLRELARRVVADLTEAQLATSVDPVTPRAPGPAAAVPRQRGSGGSGNGAGGARESGAGEKPVAVGLAGEVAVGAWLERHFGVPSEESWKSEMRRHVLADGLGDDGLGYDFLIRDGERTLLFEVKSSTGADGDIQLGETETRAARASQLKPDVEYRIVYVSHVNDHERRRITPLPNPFSESGLTSYQIVSTAMRLRFILPQEE</sequence>
<dbReference type="InterPro" id="IPR024975">
    <property type="entry name" value="NOV_C"/>
</dbReference>
<protein>
    <submittedName>
        <fullName evidence="3">Sacsin N-terminal ATP-binding-like domain-containing protein</fullName>
    </submittedName>
</protein>
<evidence type="ECO:0000256" key="1">
    <source>
        <dbReference type="SAM" id="MobiDB-lite"/>
    </source>
</evidence>
<name>A0ABW1EY89_9ACTN</name>
<dbReference type="InterPro" id="IPR036890">
    <property type="entry name" value="HATPase_C_sf"/>
</dbReference>
<dbReference type="PANTHER" id="PTHR32387">
    <property type="entry name" value="WU:FJ29H11"/>
    <property type="match status" value="1"/>
</dbReference>
<dbReference type="Proteomes" id="UP001596067">
    <property type="component" value="Unassembled WGS sequence"/>
</dbReference>
<evidence type="ECO:0000313" key="4">
    <source>
        <dbReference type="Proteomes" id="UP001596067"/>
    </source>
</evidence>
<feature type="compositionally biased region" description="Low complexity" evidence="1">
    <location>
        <begin position="1568"/>
        <end position="1584"/>
    </location>
</feature>
<comment type="caution">
    <text evidence="3">The sequence shown here is derived from an EMBL/GenBank/DDBJ whole genome shotgun (WGS) entry which is preliminary data.</text>
</comment>
<organism evidence="3 4">
    <name type="scientific">Kitasatospora aburaviensis</name>
    <dbReference type="NCBI Taxonomy" id="67265"/>
    <lineage>
        <taxon>Bacteria</taxon>
        <taxon>Bacillati</taxon>
        <taxon>Actinomycetota</taxon>
        <taxon>Actinomycetes</taxon>
        <taxon>Kitasatosporales</taxon>
        <taxon>Streptomycetaceae</taxon>
        <taxon>Kitasatospora</taxon>
    </lineage>
</organism>
<reference evidence="4" key="1">
    <citation type="journal article" date="2019" name="Int. J. Syst. Evol. Microbiol.">
        <title>The Global Catalogue of Microorganisms (GCM) 10K type strain sequencing project: providing services to taxonomists for standard genome sequencing and annotation.</title>
        <authorList>
            <consortium name="The Broad Institute Genomics Platform"/>
            <consortium name="The Broad Institute Genome Sequencing Center for Infectious Disease"/>
            <person name="Wu L."/>
            <person name="Ma J."/>
        </authorList>
    </citation>
    <scope>NUCLEOTIDE SEQUENCE [LARGE SCALE GENOMIC DNA]</scope>
    <source>
        <strain evidence="4">CGMCC 4.1469</strain>
    </source>
</reference>
<feature type="region of interest" description="Disordered" evidence="1">
    <location>
        <begin position="1487"/>
        <end position="1525"/>
    </location>
</feature>
<dbReference type="PANTHER" id="PTHR32387:SF0">
    <property type="entry name" value="PROTEIN NO VEIN"/>
    <property type="match status" value="1"/>
</dbReference>
<dbReference type="SUPFAM" id="SSF55874">
    <property type="entry name" value="ATPase domain of HSP90 chaperone/DNA topoisomerase II/histidine kinase"/>
    <property type="match status" value="1"/>
</dbReference>
<dbReference type="RefSeq" id="WP_313762328.1">
    <property type="nucleotide sequence ID" value="NZ_BAAAVH010000009.1"/>
</dbReference>
<feature type="region of interest" description="Disordered" evidence="1">
    <location>
        <begin position="1564"/>
        <end position="1603"/>
    </location>
</feature>
<accession>A0ABW1EY89</accession>
<dbReference type="Pfam" id="PF13020">
    <property type="entry name" value="NOV_C"/>
    <property type="match status" value="1"/>
</dbReference>
<keyword evidence="4" id="KW-1185">Reference proteome</keyword>
<dbReference type="EMBL" id="JBHSOD010000018">
    <property type="protein sequence ID" value="MFC5886573.1"/>
    <property type="molecule type" value="Genomic_DNA"/>
</dbReference>
<evidence type="ECO:0000259" key="2">
    <source>
        <dbReference type="Pfam" id="PF13020"/>
    </source>
</evidence>
<feature type="compositionally biased region" description="Gly residues" evidence="1">
    <location>
        <begin position="1585"/>
        <end position="1597"/>
    </location>
</feature>